<gene>
    <name evidence="2" type="ORF">HZF05_05330</name>
</gene>
<proteinExistence type="predicted"/>
<protein>
    <submittedName>
        <fullName evidence="2">Alpha/beta hydrolase</fullName>
    </submittedName>
</protein>
<comment type="caution">
    <text evidence="2">The sequence shown here is derived from an EMBL/GenBank/DDBJ whole genome shotgun (WGS) entry which is preliminary data.</text>
</comment>
<organism evidence="2 3">
    <name type="scientific">Sphingomonas chungangi</name>
    <dbReference type="NCBI Taxonomy" id="2683589"/>
    <lineage>
        <taxon>Bacteria</taxon>
        <taxon>Pseudomonadati</taxon>
        <taxon>Pseudomonadota</taxon>
        <taxon>Alphaproteobacteria</taxon>
        <taxon>Sphingomonadales</taxon>
        <taxon>Sphingomonadaceae</taxon>
        <taxon>Sphingomonas</taxon>
    </lineage>
</organism>
<dbReference type="InterPro" id="IPR050228">
    <property type="entry name" value="Carboxylesterase_BioH"/>
</dbReference>
<dbReference type="Gene3D" id="3.40.50.1820">
    <property type="entry name" value="alpha/beta hydrolase"/>
    <property type="match status" value="1"/>
</dbReference>
<name>A0A838L2U7_9SPHN</name>
<accession>A0A838L2U7</accession>
<dbReference type="EMBL" id="JACEIB010000003">
    <property type="protein sequence ID" value="MBA2933514.1"/>
    <property type="molecule type" value="Genomic_DNA"/>
</dbReference>
<dbReference type="InterPro" id="IPR029058">
    <property type="entry name" value="AB_hydrolase_fold"/>
</dbReference>
<evidence type="ECO:0000259" key="1">
    <source>
        <dbReference type="Pfam" id="PF00561"/>
    </source>
</evidence>
<dbReference type="PANTHER" id="PTHR43194:SF2">
    <property type="entry name" value="PEROXISOMAL MEMBRANE PROTEIN LPX1"/>
    <property type="match status" value="1"/>
</dbReference>
<reference evidence="2 3" key="1">
    <citation type="submission" date="2020-07" db="EMBL/GenBank/DDBJ databases">
        <authorList>
            <person name="Sun Q."/>
        </authorList>
    </citation>
    <scope>NUCLEOTIDE SEQUENCE [LARGE SCALE GENOMIC DNA]</scope>
    <source>
        <strain evidence="2 3">CGMCC 1.13654</strain>
    </source>
</reference>
<sequence length="295" mass="31019">MPTKPMGAVNPALMAHCPERPRPENADKLPVHVTPWGDSGPSVLLVHGGVQGGIGGGPVNYEGQKPLAERDWRLRLIDRPGFGESPSRGADDMEADSILIAELLGNGSHLIGHSFGGAEALLAAARRPDAVRSLILIEPALQPMRLAMANTDASAQKDAIVGFVLSATSPGEFAINFARSMGRSEDGGDNVSVANIIDDPDKAAALGCSLLRSQAVSPQEMLAAAHAVRDAGIRTLVVSGGYSDRQEASCDLVASETGGKRVVIDCGSHFIQQAKPAEFNDIADRFMRDAERARS</sequence>
<dbReference type="GO" id="GO:0016787">
    <property type="term" value="F:hydrolase activity"/>
    <property type="evidence" value="ECO:0007669"/>
    <property type="project" value="UniProtKB-KW"/>
</dbReference>
<dbReference type="AlphaFoldDB" id="A0A838L2U7"/>
<dbReference type="SUPFAM" id="SSF53474">
    <property type="entry name" value="alpha/beta-Hydrolases"/>
    <property type="match status" value="1"/>
</dbReference>
<dbReference type="RefSeq" id="WP_160363338.1">
    <property type="nucleotide sequence ID" value="NZ_JACEIB010000003.1"/>
</dbReference>
<keyword evidence="3" id="KW-1185">Reference proteome</keyword>
<evidence type="ECO:0000313" key="3">
    <source>
        <dbReference type="Proteomes" id="UP000570166"/>
    </source>
</evidence>
<dbReference type="Pfam" id="PF00561">
    <property type="entry name" value="Abhydrolase_1"/>
    <property type="match status" value="1"/>
</dbReference>
<evidence type="ECO:0000313" key="2">
    <source>
        <dbReference type="EMBL" id="MBA2933514.1"/>
    </source>
</evidence>
<keyword evidence="2" id="KW-0378">Hydrolase</keyword>
<dbReference type="PANTHER" id="PTHR43194">
    <property type="entry name" value="HYDROLASE ALPHA/BETA FOLD FAMILY"/>
    <property type="match status" value="1"/>
</dbReference>
<dbReference type="InterPro" id="IPR000073">
    <property type="entry name" value="AB_hydrolase_1"/>
</dbReference>
<feature type="domain" description="AB hydrolase-1" evidence="1">
    <location>
        <begin position="41"/>
        <end position="157"/>
    </location>
</feature>
<dbReference type="Proteomes" id="UP000570166">
    <property type="component" value="Unassembled WGS sequence"/>
</dbReference>